<dbReference type="PANTHER" id="PTHR46135:SF4">
    <property type="entry name" value="DYNEIN AXONEMAL ASSEMBLY FACTOR 8"/>
    <property type="match status" value="1"/>
</dbReference>
<comment type="function">
    <text evidence="10">In cyliated cells, dynein axonemal particle-specific protein required for deployment of ODA to the axoneme. Interacts with outer dynein arm (ODA) subunits.</text>
</comment>
<comment type="function">
    <text evidence="1">Major role in the synthesis of nucleoside triphosphates other than ATP.</text>
</comment>
<keyword evidence="18" id="KW-1185">Reference proteome</keyword>
<feature type="compositionally biased region" description="Acidic residues" evidence="15">
    <location>
        <begin position="77"/>
        <end position="97"/>
    </location>
</feature>
<evidence type="ECO:0000256" key="1">
    <source>
        <dbReference type="ARBA" id="ARBA00003465"/>
    </source>
</evidence>
<keyword evidence="8" id="KW-0539">Nucleus</keyword>
<dbReference type="SUPFAM" id="SSF54919">
    <property type="entry name" value="Nucleoside diphosphate kinase, NDK"/>
    <property type="match status" value="2"/>
</dbReference>
<dbReference type="InterPro" id="IPR036850">
    <property type="entry name" value="NDK-like_dom_sf"/>
</dbReference>
<evidence type="ECO:0000256" key="12">
    <source>
        <dbReference type="ARBA" id="ARBA00024428"/>
    </source>
</evidence>
<evidence type="ECO:0000256" key="7">
    <source>
        <dbReference type="ARBA" id="ARBA00022723"/>
    </source>
</evidence>
<comment type="caution">
    <text evidence="14">Lacks conserved residue(s) required for the propagation of feature annotation.</text>
</comment>
<dbReference type="InterPro" id="IPR031531">
    <property type="entry name" value="DNAAF8"/>
</dbReference>
<feature type="region of interest" description="Disordered" evidence="15">
    <location>
        <begin position="260"/>
        <end position="305"/>
    </location>
</feature>
<dbReference type="GO" id="GO:0120293">
    <property type="term" value="C:dynein axonemal particle"/>
    <property type="evidence" value="ECO:0007669"/>
    <property type="project" value="UniProtKB-SubCell"/>
</dbReference>
<dbReference type="InterPro" id="IPR051766">
    <property type="entry name" value="TXND_domain-containing"/>
</dbReference>
<dbReference type="Proteomes" id="UP001279410">
    <property type="component" value="Unassembled WGS sequence"/>
</dbReference>
<evidence type="ECO:0000256" key="4">
    <source>
        <dbReference type="ARBA" id="ARBA00004510"/>
    </source>
</evidence>
<evidence type="ECO:0000313" key="17">
    <source>
        <dbReference type="EMBL" id="GLD49175.1"/>
    </source>
</evidence>
<name>A0AAD3M8K9_LATJO</name>
<evidence type="ECO:0000256" key="6">
    <source>
        <dbReference type="ARBA" id="ARBA00022490"/>
    </source>
</evidence>
<feature type="region of interest" description="Disordered" evidence="15">
    <location>
        <begin position="322"/>
        <end position="419"/>
    </location>
</feature>
<dbReference type="SMART" id="SM00562">
    <property type="entry name" value="NDK"/>
    <property type="match status" value="1"/>
</dbReference>
<gene>
    <name evidence="17" type="ORF">AKAME5_000300400</name>
</gene>
<evidence type="ECO:0000256" key="2">
    <source>
        <dbReference type="ARBA" id="ARBA00004123"/>
    </source>
</evidence>
<reference evidence="17" key="1">
    <citation type="submission" date="2022-08" db="EMBL/GenBank/DDBJ databases">
        <title>Genome sequencing of akame (Lates japonicus).</title>
        <authorList>
            <person name="Hashiguchi Y."/>
            <person name="Takahashi H."/>
        </authorList>
    </citation>
    <scope>NUCLEOTIDE SEQUENCE</scope>
    <source>
        <strain evidence="17">Kochi</strain>
    </source>
</reference>
<accession>A0AAD3M8K9</accession>
<dbReference type="PANTHER" id="PTHR46135">
    <property type="entry name" value="NME/NM23 FAMILY MEMBER 8"/>
    <property type="match status" value="1"/>
</dbReference>
<evidence type="ECO:0000256" key="8">
    <source>
        <dbReference type="ARBA" id="ARBA00023242"/>
    </source>
</evidence>
<dbReference type="Pfam" id="PF15773">
    <property type="entry name" value="DAAP1"/>
    <property type="match status" value="1"/>
</dbReference>
<evidence type="ECO:0000256" key="5">
    <source>
        <dbReference type="ARBA" id="ARBA00013499"/>
    </source>
</evidence>
<dbReference type="Gene3D" id="3.30.70.141">
    <property type="entry name" value="Nucleoside diphosphate kinase-like domain"/>
    <property type="match status" value="1"/>
</dbReference>
<keyword evidence="9" id="KW-0131">Cell cycle</keyword>
<evidence type="ECO:0000259" key="16">
    <source>
        <dbReference type="SMART" id="SM00562"/>
    </source>
</evidence>
<evidence type="ECO:0000256" key="15">
    <source>
        <dbReference type="SAM" id="MobiDB-lite"/>
    </source>
</evidence>
<sequence>MDLNPSSCWSSILEKVKSHIPTIDFDSSSSETEEIISVYQRPAGLSLKVPEDFDSFSIEDAELEKLLKPVAETCWSEEETCSQSNDDDDDDDGDETVESTTAAQWDTRHSDADVEPGACGSNIVNLSRAKPDTSVKPNVDRMKSDAGFPVLSFARLDQWDLDNVLHNMRGDGLSLCQHVSLEPAKTHADGDKSRSQENIMERLVAYCKSQSSKSVSEPVKGPNHIRQNNVWNTSLEKMAAELQLSHQECPTVYIDLRCPDPSIKPPRTSPNLSSESKPPAKYSAHREAPPAKKPNLKAHAGSQMGDWEVTGKSVLLHKIREMNRNGNKYPDKYTEPPDSELGNEGEEPKDEPPQPAESACSHDSQHVWVDKQSFPVQSETREPKMESPPTVQQSLIKEPKQQSDQQRRQLKPTLQREQHQQILKQLEMHRPTTSVYQKQAAAERTDVLYDSEASHLQPVNTLPEDIENKVCLLLTVNLSGPGMIGDGARGKRHPAATKSHIYNTLVAWFLSLVGPDTLLNDDGGDAQVPFWVAGLQQLWTEDGLVLHVLAVARHCYKPRKRVIDVHTPFNNHVCRFLSETSLTQIAPWLPELQILLDQQPNASPIHLPSSSLNSFISAIPNKKVIDRTFGLSPGFYWQTVETQECVCKRRETAQELHTEVSVALGCSDFYLHPLITHYTLQLVVNSGLDVCGLRLLYPPDSFLSDSADDVPVNQRAGETCLPVLALAVRGPYAHSLLKDLTSSLDPLLPKKTDLTSTSNQEPPPIYSPQLASQVHRELCLWFSGRFRGGSAQNHNQSLNRVVPLDDRGSLFSLSRSSAFLCATTKADILLVVSPVVPPCCYGQVLAVCERRGFSLKGLQRLQLQSRGAAVLGLTNQQANVFCSPPTVTLDQEELEVPSQCLVLILRKENAMHHSVSLPAALMREFKAQKLLGCIHPRLNGAHTVEPSFCFHTVPYSSNLFHIFVRCMWTLPDPSRVILSHQKRLSSSETEQVVILTLCGQDMSQGLSLLHRVLTEGPEGDVLHARFKLLGVKWLPVLTRLQAQELSPYEVGEQPCHGSQDNLMSSPALVCALRQADAFASLKELLPHNYPGNLSVLMSPTPEVAFRQASLFFFEHEMIPDPQMQLTVCLFRPRAWNHALTEIRHKLQQSGLSLVGLRVVTLDKNDAASLLPAESDPSDSEAHVDELCSGSSLALCLQGENAVRRLLDVLRREDSSLWTDCYGTAQLHCGICGSGSYQKAIEGVRRLFPDGLCCTETSIMRQEQILSMCSDPLASAEREQNCTLAPVAQETLSPSNASRPNEGSLINSPLWQTTCLLMPLNAPLPSQMPPQLEMLEQLLRSGCHLVAGRMSMLDNKQRKHIAETLQVSSSGDEKMTPDMAPCLIMALQGEMIVTGFNLILERIYKDRPDLEKMGEMMIYPGSKKEAKQLIWYLFYALSPESCHAIVP</sequence>
<evidence type="ECO:0000256" key="13">
    <source>
        <dbReference type="ARBA" id="ARBA00030565"/>
    </source>
</evidence>
<feature type="domain" description="Nucleoside diphosphate kinase-like" evidence="16">
    <location>
        <begin position="1123"/>
        <end position="1253"/>
    </location>
</feature>
<dbReference type="InterPro" id="IPR034907">
    <property type="entry name" value="NDK-like_dom"/>
</dbReference>
<comment type="caution">
    <text evidence="17">The sequence shown here is derived from an EMBL/GenBank/DDBJ whole genome shotgun (WGS) entry which is preliminary data.</text>
</comment>
<evidence type="ECO:0000313" key="18">
    <source>
        <dbReference type="Proteomes" id="UP001279410"/>
    </source>
</evidence>
<dbReference type="GO" id="GO:0046872">
    <property type="term" value="F:metal ion binding"/>
    <property type="evidence" value="ECO:0007669"/>
    <property type="project" value="UniProtKB-KW"/>
</dbReference>
<feature type="compositionally biased region" description="Basic and acidic residues" evidence="15">
    <location>
        <begin position="397"/>
        <end position="407"/>
    </location>
</feature>
<dbReference type="GO" id="GO:0005634">
    <property type="term" value="C:nucleus"/>
    <property type="evidence" value="ECO:0007669"/>
    <property type="project" value="UniProtKB-SubCell"/>
</dbReference>
<proteinExistence type="inferred from homology"/>
<feature type="region of interest" description="Disordered" evidence="15">
    <location>
        <begin position="77"/>
        <end position="115"/>
    </location>
</feature>
<dbReference type="EMBL" id="BRZM01000007">
    <property type="protein sequence ID" value="GLD49175.1"/>
    <property type="molecule type" value="Genomic_DNA"/>
</dbReference>
<dbReference type="GO" id="GO:0070840">
    <property type="term" value="F:dynein complex binding"/>
    <property type="evidence" value="ECO:0007669"/>
    <property type="project" value="InterPro"/>
</dbReference>
<comment type="similarity">
    <text evidence="14">Belongs to the NDK family.</text>
</comment>
<evidence type="ECO:0000256" key="11">
    <source>
        <dbReference type="ARBA" id="ARBA00024190"/>
    </source>
</evidence>
<keyword evidence="7" id="KW-0479">Metal-binding</keyword>
<protein>
    <recommendedName>
        <fullName evidence="12">Dynein axonemal assembly factor 8</fullName>
    </recommendedName>
    <alternativeName>
        <fullName evidence="13">Dynein axonemal-associated protein 1</fullName>
    </alternativeName>
    <alternativeName>
        <fullName evidence="5">Nucleoside diphosphate kinase B</fullName>
    </alternativeName>
</protein>
<comment type="subcellular location">
    <subcellularLocation>
        <location evidence="4">Cell projection</location>
        <location evidence="4">Lamellipodium</location>
    </subcellularLocation>
    <subcellularLocation>
        <location evidence="3">Cell projection</location>
        <location evidence="3">Ruffle</location>
    </subcellularLocation>
    <subcellularLocation>
        <location evidence="11">Dynein axonemal particle</location>
    </subcellularLocation>
    <subcellularLocation>
        <location evidence="2">Nucleus</location>
    </subcellularLocation>
</comment>
<evidence type="ECO:0000256" key="3">
    <source>
        <dbReference type="ARBA" id="ARBA00004466"/>
    </source>
</evidence>
<dbReference type="GO" id="GO:0001726">
    <property type="term" value="C:ruffle"/>
    <property type="evidence" value="ECO:0007669"/>
    <property type="project" value="UniProtKB-SubCell"/>
</dbReference>
<evidence type="ECO:0000256" key="10">
    <source>
        <dbReference type="ARBA" id="ARBA00024177"/>
    </source>
</evidence>
<organism evidence="17 18">
    <name type="scientific">Lates japonicus</name>
    <name type="common">Japanese lates</name>
    <dbReference type="NCBI Taxonomy" id="270547"/>
    <lineage>
        <taxon>Eukaryota</taxon>
        <taxon>Metazoa</taxon>
        <taxon>Chordata</taxon>
        <taxon>Craniata</taxon>
        <taxon>Vertebrata</taxon>
        <taxon>Euteleostomi</taxon>
        <taxon>Actinopterygii</taxon>
        <taxon>Neopterygii</taxon>
        <taxon>Teleostei</taxon>
        <taxon>Neoteleostei</taxon>
        <taxon>Acanthomorphata</taxon>
        <taxon>Carangaria</taxon>
        <taxon>Carangaria incertae sedis</taxon>
        <taxon>Centropomidae</taxon>
        <taxon>Lates</taxon>
    </lineage>
</organism>
<dbReference type="GO" id="GO:0030027">
    <property type="term" value="C:lamellipodium"/>
    <property type="evidence" value="ECO:0007669"/>
    <property type="project" value="UniProtKB-SubCell"/>
</dbReference>
<feature type="compositionally biased region" description="Acidic residues" evidence="15">
    <location>
        <begin position="337"/>
        <end position="349"/>
    </location>
</feature>
<evidence type="ECO:0000256" key="9">
    <source>
        <dbReference type="ARBA" id="ARBA00023306"/>
    </source>
</evidence>
<feature type="compositionally biased region" description="Basic and acidic residues" evidence="15">
    <location>
        <begin position="322"/>
        <end position="335"/>
    </location>
</feature>
<evidence type="ECO:0000256" key="14">
    <source>
        <dbReference type="PROSITE-ProRule" id="PRU00706"/>
    </source>
</evidence>
<keyword evidence="6" id="KW-0963">Cytoplasm</keyword>
<dbReference type="PROSITE" id="PS51374">
    <property type="entry name" value="NDPK_LIKE"/>
    <property type="match status" value="1"/>
</dbReference>